<reference evidence="2" key="1">
    <citation type="submission" date="2022-09" db="EMBL/GenBank/DDBJ databases">
        <title>Intensive care unit water sources are persistently colonized with multi-drug resistant bacteria and are the site of extensive horizontal gene transfer of antibiotic resistance genes.</title>
        <authorList>
            <person name="Diorio-Toth L."/>
        </authorList>
    </citation>
    <scope>NUCLEOTIDE SEQUENCE</scope>
    <source>
        <strain evidence="2">GD03864</strain>
    </source>
</reference>
<protein>
    <recommendedName>
        <fullName evidence="4">Porin</fullName>
    </recommendedName>
</protein>
<sequence>MNRLFKTSLMVAAMLPAIAGAAPMAGDKEITLGGAGSSDKDFDDTVFSVQGSWGQY</sequence>
<proteinExistence type="predicted"/>
<name>A0ABD4Y3M9_STUST</name>
<gene>
    <name evidence="2" type="ORF">N5D09_15790</name>
</gene>
<accession>A0ABD4Y3M9</accession>
<dbReference type="Proteomes" id="UP001161139">
    <property type="component" value="Unassembled WGS sequence"/>
</dbReference>
<organism evidence="2 3">
    <name type="scientific">Stutzerimonas stutzeri</name>
    <name type="common">Pseudomonas stutzeri</name>
    <dbReference type="NCBI Taxonomy" id="316"/>
    <lineage>
        <taxon>Bacteria</taxon>
        <taxon>Pseudomonadati</taxon>
        <taxon>Pseudomonadota</taxon>
        <taxon>Gammaproteobacteria</taxon>
        <taxon>Pseudomonadales</taxon>
        <taxon>Pseudomonadaceae</taxon>
        <taxon>Stutzerimonas</taxon>
    </lineage>
</organism>
<evidence type="ECO:0000313" key="2">
    <source>
        <dbReference type="EMBL" id="MDH0689556.1"/>
    </source>
</evidence>
<evidence type="ECO:0000313" key="3">
    <source>
        <dbReference type="Proteomes" id="UP001161139"/>
    </source>
</evidence>
<feature type="signal peptide" evidence="1">
    <location>
        <begin position="1"/>
        <end position="21"/>
    </location>
</feature>
<evidence type="ECO:0000256" key="1">
    <source>
        <dbReference type="SAM" id="SignalP"/>
    </source>
</evidence>
<dbReference type="EMBL" id="JAOCDG010000029">
    <property type="protein sequence ID" value="MDH0689556.1"/>
    <property type="molecule type" value="Genomic_DNA"/>
</dbReference>
<comment type="caution">
    <text evidence="2">The sequence shown here is derived from an EMBL/GenBank/DDBJ whole genome shotgun (WGS) entry which is preliminary data.</text>
</comment>
<evidence type="ECO:0008006" key="4">
    <source>
        <dbReference type="Google" id="ProtNLM"/>
    </source>
</evidence>
<dbReference type="AlphaFoldDB" id="A0ABD4Y3M9"/>
<keyword evidence="1" id="KW-0732">Signal</keyword>
<feature type="chain" id="PRO_5044828816" description="Porin" evidence="1">
    <location>
        <begin position="22"/>
        <end position="56"/>
    </location>
</feature>